<name>A0A844YBV4_9SPHN</name>
<dbReference type="Gene3D" id="3.30.160.150">
    <property type="entry name" value="Lipoprotein like domain"/>
    <property type="match status" value="1"/>
</dbReference>
<dbReference type="RefSeq" id="WP_160661769.1">
    <property type="nucleotide sequence ID" value="NZ_BAABDV010000001.1"/>
</dbReference>
<dbReference type="GO" id="GO:0043165">
    <property type="term" value="P:Gram-negative-bacterium-type cell outer membrane assembly"/>
    <property type="evidence" value="ECO:0007669"/>
    <property type="project" value="InterPro"/>
</dbReference>
<organism evidence="2 3">
    <name type="scientific">Qipengyuania pelagi</name>
    <dbReference type="NCBI Taxonomy" id="994320"/>
    <lineage>
        <taxon>Bacteria</taxon>
        <taxon>Pseudomonadati</taxon>
        <taxon>Pseudomonadota</taxon>
        <taxon>Alphaproteobacteria</taxon>
        <taxon>Sphingomonadales</taxon>
        <taxon>Erythrobacteraceae</taxon>
        <taxon>Qipengyuania</taxon>
    </lineage>
</organism>
<reference evidence="2 3" key="1">
    <citation type="submission" date="2019-12" db="EMBL/GenBank/DDBJ databases">
        <title>Genomic-based taxomic classification of the family Erythrobacteraceae.</title>
        <authorList>
            <person name="Xu L."/>
        </authorList>
    </citation>
    <scope>NUCLEOTIDE SEQUENCE [LARGE SCALE GENOMIC DNA]</scope>
    <source>
        <strain evidence="2 3">JCM 17468</strain>
    </source>
</reference>
<feature type="signal peptide" evidence="1">
    <location>
        <begin position="1"/>
        <end position="23"/>
    </location>
</feature>
<dbReference type="EMBL" id="WTYD01000002">
    <property type="protein sequence ID" value="MXO54909.1"/>
    <property type="molecule type" value="Genomic_DNA"/>
</dbReference>
<keyword evidence="1" id="KW-0732">Signal</keyword>
<dbReference type="Proteomes" id="UP000430272">
    <property type="component" value="Unassembled WGS sequence"/>
</dbReference>
<dbReference type="OrthoDB" id="7471538at2"/>
<protein>
    <recommendedName>
        <fullName evidence="4">Secreted (Periplasmic)-like protein</fullName>
    </recommendedName>
</protein>
<comment type="caution">
    <text evidence="2">The sequence shown here is derived from an EMBL/GenBank/DDBJ whole genome shotgun (WGS) entry which is preliminary data.</text>
</comment>
<proteinExistence type="predicted"/>
<dbReference type="Pfam" id="PF04390">
    <property type="entry name" value="LptE"/>
    <property type="match status" value="1"/>
</dbReference>
<evidence type="ECO:0008006" key="4">
    <source>
        <dbReference type="Google" id="ProtNLM"/>
    </source>
</evidence>
<accession>A0A844YBV4</accession>
<gene>
    <name evidence="2" type="ORF">GRI47_12960</name>
</gene>
<evidence type="ECO:0000313" key="3">
    <source>
        <dbReference type="Proteomes" id="UP000430272"/>
    </source>
</evidence>
<dbReference type="GO" id="GO:0019867">
    <property type="term" value="C:outer membrane"/>
    <property type="evidence" value="ECO:0007669"/>
    <property type="project" value="InterPro"/>
</dbReference>
<evidence type="ECO:0000313" key="2">
    <source>
        <dbReference type="EMBL" id="MXO54909.1"/>
    </source>
</evidence>
<dbReference type="PROSITE" id="PS51257">
    <property type="entry name" value="PROKAR_LIPOPROTEIN"/>
    <property type="match status" value="1"/>
</dbReference>
<dbReference type="InterPro" id="IPR007485">
    <property type="entry name" value="LPS_assembly_LptE"/>
</dbReference>
<sequence length="167" mass="17536">MRAIFASLALLGLSACGLQPMYAGGGNGAVAQGLAAVEVPAIPGRAGWLVRNELVDRLGAGGNAPARYRLDVRLDDQLEGLGVLGDDTVSRERRTLRARYQLVDVSNGEILLDATAGSDAGIDVVSSEYAVIAAEQTALENLSREVADRIVARIALRLREGPARVAE</sequence>
<evidence type="ECO:0000256" key="1">
    <source>
        <dbReference type="SAM" id="SignalP"/>
    </source>
</evidence>
<dbReference type="AlphaFoldDB" id="A0A844YBV4"/>
<keyword evidence="3" id="KW-1185">Reference proteome</keyword>
<feature type="chain" id="PRO_5032876416" description="Secreted (Periplasmic)-like protein" evidence="1">
    <location>
        <begin position="24"/>
        <end position="167"/>
    </location>
</feature>